<dbReference type="PANTHER" id="PTHR10491:SF4">
    <property type="entry name" value="METHIONINE ADENOSYLTRANSFERASE 2 SUBUNIT BETA"/>
    <property type="match status" value="1"/>
</dbReference>
<accession>A0A0S8G953</accession>
<dbReference type="AlphaFoldDB" id="A0A0S8G953"/>
<reference evidence="4 5" key="1">
    <citation type="journal article" date="2015" name="Microbiome">
        <title>Genomic resolution of linkages in carbon, nitrogen, and sulfur cycling among widespread estuary sediment bacteria.</title>
        <authorList>
            <person name="Baker B.J."/>
            <person name="Lazar C.S."/>
            <person name="Teske A.P."/>
            <person name="Dick G.J."/>
        </authorList>
    </citation>
    <scope>NUCLEOTIDE SEQUENCE [LARGE SCALE GENOMIC DNA]</scope>
    <source>
        <strain evidence="4">SM23_40</strain>
    </source>
</reference>
<comment type="caution">
    <text evidence="4">The sequence shown here is derived from an EMBL/GenBank/DDBJ whole genome shotgun (WGS) entry which is preliminary data.</text>
</comment>
<dbReference type="Gene3D" id="3.90.25.10">
    <property type="entry name" value="UDP-galactose 4-epimerase, domain 1"/>
    <property type="match status" value="1"/>
</dbReference>
<dbReference type="UniPathway" id="UPA00124"/>
<evidence type="ECO:0000256" key="2">
    <source>
        <dbReference type="RuleBase" id="RU364082"/>
    </source>
</evidence>
<dbReference type="GO" id="GO:0019305">
    <property type="term" value="P:dTDP-rhamnose biosynthetic process"/>
    <property type="evidence" value="ECO:0007669"/>
    <property type="project" value="UniProtKB-UniPathway"/>
</dbReference>
<dbReference type="PATRIC" id="fig|1703774.3.peg.2337"/>
<dbReference type="Gene3D" id="3.40.50.720">
    <property type="entry name" value="NAD(P)-binding Rossmann-like Domain"/>
    <property type="match status" value="1"/>
</dbReference>
<name>A0A0S8G953_UNCT6</name>
<evidence type="ECO:0000313" key="4">
    <source>
        <dbReference type="EMBL" id="KPK69121.1"/>
    </source>
</evidence>
<dbReference type="EC" id="1.1.1.133" evidence="2"/>
<sequence>MRVLLTGARGMLGTDLSALIRERHELHPIDIEEVDITDGPATMALIEKIRPDAIIHTAAYTDVDGCESHVDQAFQVNGEGTRHVAEGAHRSGASMLYVSTDYVFDGKSASPYRVEDEPRPMSVYGKSKLRGEVYTRELAAQHYIVRTGWLYGEHGANFVEKVIGLARDRPRLEIVDDQVGSPTYSKDLAPALLRLVESGRFGTYHVTNDGSCSWFEFARHILDLAGIEDIEVVPTTSERLARPAPRPPYSVLDNSAWREVFGSGLRHWREAIEEYVRHRPR</sequence>
<proteinExistence type="inferred from homology"/>
<protein>
    <recommendedName>
        <fullName evidence="2">dTDP-4-dehydrorhamnose reductase</fullName>
        <ecNumber evidence="2">1.1.1.133</ecNumber>
    </recommendedName>
</protein>
<evidence type="ECO:0000256" key="1">
    <source>
        <dbReference type="ARBA" id="ARBA00010944"/>
    </source>
</evidence>
<dbReference type="InterPro" id="IPR005913">
    <property type="entry name" value="dTDP_dehydrorham_reduct"/>
</dbReference>
<dbReference type="CDD" id="cd05254">
    <property type="entry name" value="dTDP_HR_like_SDR_e"/>
    <property type="match status" value="1"/>
</dbReference>
<comment type="function">
    <text evidence="2">Catalyzes the reduction of dTDP-6-deoxy-L-lyxo-4-hexulose to yield dTDP-L-rhamnose.</text>
</comment>
<dbReference type="GO" id="GO:0008831">
    <property type="term" value="F:dTDP-4-dehydrorhamnose reductase activity"/>
    <property type="evidence" value="ECO:0007669"/>
    <property type="project" value="UniProtKB-EC"/>
</dbReference>
<dbReference type="PANTHER" id="PTHR10491">
    <property type="entry name" value="DTDP-4-DEHYDRORHAMNOSE REDUCTASE"/>
    <property type="match status" value="1"/>
</dbReference>
<dbReference type="EMBL" id="LJUI01000046">
    <property type="protein sequence ID" value="KPK69121.1"/>
    <property type="molecule type" value="Genomic_DNA"/>
</dbReference>
<comment type="pathway">
    <text evidence="2">Carbohydrate biosynthesis; dTDP-L-rhamnose biosynthesis.</text>
</comment>
<dbReference type="InterPro" id="IPR036291">
    <property type="entry name" value="NAD(P)-bd_dom_sf"/>
</dbReference>
<feature type="domain" description="RmlD-like substrate binding" evidence="3">
    <location>
        <begin position="1"/>
        <end position="277"/>
    </location>
</feature>
<keyword evidence="2" id="KW-0560">Oxidoreductase</keyword>
<dbReference type="Pfam" id="PF04321">
    <property type="entry name" value="RmlD_sub_bind"/>
    <property type="match status" value="1"/>
</dbReference>
<evidence type="ECO:0000313" key="5">
    <source>
        <dbReference type="Proteomes" id="UP000051717"/>
    </source>
</evidence>
<dbReference type="InterPro" id="IPR029903">
    <property type="entry name" value="RmlD-like-bd"/>
</dbReference>
<comment type="similarity">
    <text evidence="1 2">Belongs to the dTDP-4-dehydrorhamnose reductase family.</text>
</comment>
<dbReference type="GO" id="GO:0005829">
    <property type="term" value="C:cytosol"/>
    <property type="evidence" value="ECO:0007669"/>
    <property type="project" value="TreeGrafter"/>
</dbReference>
<organism evidence="4 5">
    <name type="scientific">candidate division TA06 bacterium SM23_40</name>
    <dbReference type="NCBI Taxonomy" id="1703774"/>
    <lineage>
        <taxon>Bacteria</taxon>
        <taxon>Bacteria division TA06</taxon>
    </lineage>
</organism>
<dbReference type="SUPFAM" id="SSF51735">
    <property type="entry name" value="NAD(P)-binding Rossmann-fold domains"/>
    <property type="match status" value="1"/>
</dbReference>
<evidence type="ECO:0000259" key="3">
    <source>
        <dbReference type="Pfam" id="PF04321"/>
    </source>
</evidence>
<dbReference type="NCBIfam" id="TIGR01214">
    <property type="entry name" value="rmlD"/>
    <property type="match status" value="1"/>
</dbReference>
<gene>
    <name evidence="4" type="ORF">AMJ82_06345</name>
</gene>
<keyword evidence="2" id="KW-0521">NADP</keyword>
<dbReference type="Proteomes" id="UP000051717">
    <property type="component" value="Unassembled WGS sequence"/>
</dbReference>